<evidence type="ECO:0000313" key="5">
    <source>
        <dbReference type="EMBL" id="TDQ77570.1"/>
    </source>
</evidence>
<dbReference type="RefSeq" id="WP_133615159.1">
    <property type="nucleotide sequence ID" value="NZ_SNYW01000014.1"/>
</dbReference>
<keyword evidence="2 3" id="KW-0862">Zinc</keyword>
<sequence>MPSCPICGKAADPAYRPFCSARCKQVDLSRWLNEVYRVPADTPTDDLPDDSPSRPNEPTTN</sequence>
<comment type="subunit">
    <text evidence="3">Interacts with GyrB.</text>
</comment>
<comment type="similarity">
    <text evidence="3">Belongs to the DNA gyrase inhibitor YacG family.</text>
</comment>
<dbReference type="OrthoDB" id="9809663at2"/>
<dbReference type="HAMAP" id="MF_00649">
    <property type="entry name" value="DNA_gyrase_inhibitor_YacG"/>
    <property type="match status" value="1"/>
</dbReference>
<protein>
    <recommendedName>
        <fullName evidence="3">DNA gyrase inhibitor YacG</fullName>
    </recommendedName>
</protein>
<feature type="binding site" evidence="3">
    <location>
        <position position="19"/>
    </location>
    <ligand>
        <name>Zn(2+)</name>
        <dbReference type="ChEBI" id="CHEBI:29105"/>
    </ligand>
</feature>
<comment type="caution">
    <text evidence="5">The sequence shown here is derived from an EMBL/GenBank/DDBJ whole genome shotgun (WGS) entry which is preliminary data.</text>
</comment>
<evidence type="ECO:0000256" key="2">
    <source>
        <dbReference type="ARBA" id="ARBA00022833"/>
    </source>
</evidence>
<dbReference type="PANTHER" id="PTHR36150">
    <property type="entry name" value="DNA GYRASE INHIBITOR YACG"/>
    <property type="match status" value="1"/>
</dbReference>
<dbReference type="Proteomes" id="UP000295783">
    <property type="component" value="Unassembled WGS sequence"/>
</dbReference>
<comment type="function">
    <text evidence="3">Inhibits all the catalytic activities of DNA gyrase by preventing its interaction with DNA. Acts by binding directly to the C-terminal domain of GyrB, which probably disrupts DNA binding by the gyrase.</text>
</comment>
<dbReference type="InterPro" id="IPR005584">
    <property type="entry name" value="DNA_gyrase_inhibitor_YacG"/>
</dbReference>
<dbReference type="AlphaFoldDB" id="A0A4R6WGM0"/>
<keyword evidence="1 3" id="KW-0479">Metal-binding</keyword>
<accession>A0A4R6WGM0</accession>
<evidence type="ECO:0000256" key="1">
    <source>
        <dbReference type="ARBA" id="ARBA00022723"/>
    </source>
</evidence>
<organism evidence="5 6">
    <name type="scientific">Dongia mobilis</name>
    <dbReference type="NCBI Taxonomy" id="578943"/>
    <lineage>
        <taxon>Bacteria</taxon>
        <taxon>Pseudomonadati</taxon>
        <taxon>Pseudomonadota</taxon>
        <taxon>Alphaproteobacteria</taxon>
        <taxon>Rhodospirillales</taxon>
        <taxon>Dongiaceae</taxon>
        <taxon>Dongia</taxon>
    </lineage>
</organism>
<dbReference type="GO" id="GO:0008270">
    <property type="term" value="F:zinc ion binding"/>
    <property type="evidence" value="ECO:0007669"/>
    <property type="project" value="UniProtKB-UniRule"/>
</dbReference>
<dbReference type="Pfam" id="PF03884">
    <property type="entry name" value="YacG"/>
    <property type="match status" value="1"/>
</dbReference>
<dbReference type="SUPFAM" id="SSF57716">
    <property type="entry name" value="Glucocorticoid receptor-like (DNA-binding domain)"/>
    <property type="match status" value="1"/>
</dbReference>
<dbReference type="EMBL" id="SNYW01000014">
    <property type="protein sequence ID" value="TDQ77570.1"/>
    <property type="molecule type" value="Genomic_DNA"/>
</dbReference>
<dbReference type="PANTHER" id="PTHR36150:SF1">
    <property type="entry name" value="DNA GYRASE INHIBITOR YACG"/>
    <property type="match status" value="1"/>
</dbReference>
<feature type="binding site" evidence="3">
    <location>
        <position position="23"/>
    </location>
    <ligand>
        <name>Zn(2+)</name>
        <dbReference type="ChEBI" id="CHEBI:29105"/>
    </ligand>
</feature>
<keyword evidence="6" id="KW-1185">Reference proteome</keyword>
<dbReference type="InterPro" id="IPR013088">
    <property type="entry name" value="Znf_NHR/GATA"/>
</dbReference>
<evidence type="ECO:0000256" key="4">
    <source>
        <dbReference type="SAM" id="MobiDB-lite"/>
    </source>
</evidence>
<proteinExistence type="inferred from homology"/>
<reference evidence="5 6" key="1">
    <citation type="submission" date="2019-03" db="EMBL/GenBank/DDBJ databases">
        <title>Genomic Encyclopedia of Type Strains, Phase III (KMG-III): the genomes of soil and plant-associated and newly described type strains.</title>
        <authorList>
            <person name="Whitman W."/>
        </authorList>
    </citation>
    <scope>NUCLEOTIDE SEQUENCE [LARGE SCALE GENOMIC DNA]</scope>
    <source>
        <strain evidence="5 6">CGMCC 1.7660</strain>
    </source>
</reference>
<comment type="cofactor">
    <cofactor evidence="3">
        <name>Zn(2+)</name>
        <dbReference type="ChEBI" id="CHEBI:29105"/>
    </cofactor>
    <text evidence="3">Binds 1 zinc ion.</text>
</comment>
<feature type="region of interest" description="Disordered" evidence="4">
    <location>
        <begin position="38"/>
        <end position="61"/>
    </location>
</feature>
<evidence type="ECO:0000313" key="6">
    <source>
        <dbReference type="Proteomes" id="UP000295783"/>
    </source>
</evidence>
<name>A0A4R6WGM0_9PROT</name>
<feature type="binding site" evidence="3">
    <location>
        <position position="4"/>
    </location>
    <ligand>
        <name>Zn(2+)</name>
        <dbReference type="ChEBI" id="CHEBI:29105"/>
    </ligand>
</feature>
<gene>
    <name evidence="3" type="primary">yacG</name>
    <name evidence="5" type="ORF">A8950_3723</name>
</gene>
<dbReference type="GO" id="GO:0008657">
    <property type="term" value="F:DNA topoisomerase type II (double strand cut, ATP-hydrolyzing) inhibitor activity"/>
    <property type="evidence" value="ECO:0007669"/>
    <property type="project" value="UniProtKB-UniRule"/>
</dbReference>
<feature type="binding site" evidence="3">
    <location>
        <position position="7"/>
    </location>
    <ligand>
        <name>Zn(2+)</name>
        <dbReference type="ChEBI" id="CHEBI:29105"/>
    </ligand>
</feature>
<evidence type="ECO:0000256" key="3">
    <source>
        <dbReference type="HAMAP-Rule" id="MF_00649"/>
    </source>
</evidence>
<dbReference type="GO" id="GO:0006355">
    <property type="term" value="P:regulation of DNA-templated transcription"/>
    <property type="evidence" value="ECO:0007669"/>
    <property type="project" value="InterPro"/>
</dbReference>
<dbReference type="Gene3D" id="3.30.50.10">
    <property type="entry name" value="Erythroid Transcription Factor GATA-1, subunit A"/>
    <property type="match status" value="1"/>
</dbReference>